<feature type="transmembrane region" description="Helical" evidence="14">
    <location>
        <begin position="575"/>
        <end position="595"/>
    </location>
</feature>
<feature type="compositionally biased region" description="Basic and acidic residues" evidence="13">
    <location>
        <begin position="781"/>
        <end position="795"/>
    </location>
</feature>
<keyword evidence="2" id="KW-0813">Transport</keyword>
<feature type="region of interest" description="Disordered" evidence="13">
    <location>
        <begin position="1098"/>
        <end position="1143"/>
    </location>
</feature>
<keyword evidence="4" id="KW-0633">Potassium transport</keyword>
<feature type="domain" description="Ion transport" evidence="15">
    <location>
        <begin position="439"/>
        <end position="667"/>
    </location>
</feature>
<evidence type="ECO:0000256" key="8">
    <source>
        <dbReference type="ARBA" id="ARBA00022989"/>
    </source>
</evidence>
<comment type="caution">
    <text evidence="17">The sequence shown here is derived from an EMBL/GenBank/DDBJ whole genome shotgun (WGS) entry which is preliminary data.</text>
</comment>
<accession>A0A9Q0M948</accession>
<feature type="compositionally biased region" description="Low complexity" evidence="13">
    <location>
        <begin position="75"/>
        <end position="91"/>
    </location>
</feature>
<keyword evidence="8 14" id="KW-1133">Transmembrane helix</keyword>
<evidence type="ECO:0000256" key="14">
    <source>
        <dbReference type="SAM" id="Phobius"/>
    </source>
</evidence>
<feature type="compositionally biased region" description="Polar residues" evidence="13">
    <location>
        <begin position="1226"/>
        <end position="1246"/>
    </location>
</feature>
<keyword evidence="9" id="KW-0406">Ion transport</keyword>
<keyword evidence="11" id="KW-0407">Ion channel</keyword>
<evidence type="ECO:0000259" key="15">
    <source>
        <dbReference type="Pfam" id="PF00520"/>
    </source>
</evidence>
<dbReference type="InterPro" id="IPR013821">
    <property type="entry name" value="K_chnl_volt-dep_KCNQ_C"/>
</dbReference>
<evidence type="ECO:0000256" key="13">
    <source>
        <dbReference type="SAM" id="MobiDB-lite"/>
    </source>
</evidence>
<dbReference type="Gene3D" id="1.10.287.70">
    <property type="match status" value="1"/>
</dbReference>
<dbReference type="PRINTS" id="PR01459">
    <property type="entry name" value="KCNQCHANNEL"/>
</dbReference>
<protein>
    <submittedName>
        <fullName evidence="17">Uncharacterized protein</fullName>
    </submittedName>
</protein>
<feature type="compositionally biased region" description="Acidic residues" evidence="13">
    <location>
        <begin position="1503"/>
        <end position="1515"/>
    </location>
</feature>
<feature type="compositionally biased region" description="Polar residues" evidence="13">
    <location>
        <begin position="750"/>
        <end position="759"/>
    </location>
</feature>
<feature type="domain" description="Potassium channel voltage dependent KCNQ C-terminal" evidence="16">
    <location>
        <begin position="843"/>
        <end position="948"/>
    </location>
</feature>
<evidence type="ECO:0000256" key="4">
    <source>
        <dbReference type="ARBA" id="ARBA00022538"/>
    </source>
</evidence>
<evidence type="ECO:0000259" key="16">
    <source>
        <dbReference type="Pfam" id="PF03520"/>
    </source>
</evidence>
<dbReference type="Gene3D" id="6.10.140.1910">
    <property type="match status" value="2"/>
</dbReference>
<feature type="region of interest" description="Disordered" evidence="13">
    <location>
        <begin position="1307"/>
        <end position="1326"/>
    </location>
</feature>
<comment type="catalytic activity">
    <reaction evidence="12">
        <text>K(+)(in) = K(+)(out)</text>
        <dbReference type="Rhea" id="RHEA:29463"/>
        <dbReference type="ChEBI" id="CHEBI:29103"/>
    </reaction>
</comment>
<dbReference type="SUPFAM" id="SSF81324">
    <property type="entry name" value="Voltage-gated potassium channels"/>
    <property type="match status" value="1"/>
</dbReference>
<feature type="compositionally biased region" description="Low complexity" evidence="13">
    <location>
        <begin position="1003"/>
        <end position="1019"/>
    </location>
</feature>
<name>A0A9Q0M948_BLOTA</name>
<dbReference type="PRINTS" id="PR00169">
    <property type="entry name" value="KCHANNEL"/>
</dbReference>
<dbReference type="FunFam" id="1.20.120.350:FF:000017">
    <property type="entry name" value="potassium voltage-gated channel subfamily KQT member 1"/>
    <property type="match status" value="1"/>
</dbReference>
<dbReference type="PANTHER" id="PTHR47735:SF9">
    <property type="entry name" value="POTASSIUM VOLTAGE-GATED CHANNEL SUBFAMILY KQT MEMBER 4-LIKE ISOFORM X1"/>
    <property type="match status" value="1"/>
</dbReference>
<keyword evidence="6" id="KW-0851">Voltage-gated channel</keyword>
<feature type="compositionally biased region" description="Low complexity" evidence="13">
    <location>
        <begin position="1130"/>
        <end position="1139"/>
    </location>
</feature>
<organism evidence="17 18">
    <name type="scientific">Blomia tropicalis</name>
    <name type="common">Mite</name>
    <dbReference type="NCBI Taxonomy" id="40697"/>
    <lineage>
        <taxon>Eukaryota</taxon>
        <taxon>Metazoa</taxon>
        <taxon>Ecdysozoa</taxon>
        <taxon>Arthropoda</taxon>
        <taxon>Chelicerata</taxon>
        <taxon>Arachnida</taxon>
        <taxon>Acari</taxon>
        <taxon>Acariformes</taxon>
        <taxon>Sarcoptiformes</taxon>
        <taxon>Astigmata</taxon>
        <taxon>Glycyphagoidea</taxon>
        <taxon>Echimyopodidae</taxon>
        <taxon>Blomia</taxon>
    </lineage>
</organism>
<evidence type="ECO:0000256" key="1">
    <source>
        <dbReference type="ARBA" id="ARBA00004651"/>
    </source>
</evidence>
<dbReference type="InterPro" id="IPR003937">
    <property type="entry name" value="K_chnl_volt-dep_KCNQ"/>
</dbReference>
<feature type="region of interest" description="Disordered" evidence="13">
    <location>
        <begin position="733"/>
        <end position="807"/>
    </location>
</feature>
<feature type="transmembrane region" description="Helical" evidence="14">
    <location>
        <begin position="468"/>
        <end position="490"/>
    </location>
</feature>
<feature type="region of interest" description="Disordered" evidence="13">
    <location>
        <begin position="1226"/>
        <end position="1251"/>
    </location>
</feature>
<feature type="compositionally biased region" description="Gly residues" evidence="13">
    <location>
        <begin position="980"/>
        <end position="1002"/>
    </location>
</feature>
<gene>
    <name evidence="17" type="ORF">RDWZM_000005</name>
</gene>
<feature type="transmembrane region" description="Helical" evidence="14">
    <location>
        <begin position="436"/>
        <end position="456"/>
    </location>
</feature>
<keyword evidence="10 14" id="KW-0472">Membrane</keyword>
<feature type="region of interest" description="Disordered" evidence="13">
    <location>
        <begin position="963"/>
        <end position="1060"/>
    </location>
</feature>
<evidence type="ECO:0000313" key="17">
    <source>
        <dbReference type="EMBL" id="KAJ6221460.1"/>
    </source>
</evidence>
<dbReference type="PANTHER" id="PTHR47735">
    <property type="entry name" value="POTASSIUM VOLTAGE-GATED CHANNEL SUBFAMILY KQT MEMBER 4"/>
    <property type="match status" value="1"/>
</dbReference>
<proteinExistence type="predicted"/>
<feature type="compositionally biased region" description="Polar residues" evidence="13">
    <location>
        <begin position="1314"/>
        <end position="1326"/>
    </location>
</feature>
<keyword evidence="18" id="KW-1185">Reference proteome</keyword>
<feature type="compositionally biased region" description="Basic residues" evidence="13">
    <location>
        <begin position="1020"/>
        <end position="1033"/>
    </location>
</feature>
<feature type="compositionally biased region" description="Polar residues" evidence="13">
    <location>
        <begin position="1098"/>
        <end position="1120"/>
    </location>
</feature>
<feature type="transmembrane region" description="Helical" evidence="14">
    <location>
        <begin position="511"/>
        <end position="536"/>
    </location>
</feature>
<evidence type="ECO:0000256" key="12">
    <source>
        <dbReference type="ARBA" id="ARBA00034430"/>
    </source>
</evidence>
<feature type="region of interest" description="Disordered" evidence="13">
    <location>
        <begin position="1480"/>
        <end position="1523"/>
    </location>
</feature>
<comment type="subcellular location">
    <subcellularLocation>
        <location evidence="1">Cell membrane</location>
        <topology evidence="1">Multi-pass membrane protein</topology>
    </subcellularLocation>
</comment>
<feature type="compositionally biased region" description="Polar residues" evidence="13">
    <location>
        <begin position="1483"/>
        <end position="1493"/>
    </location>
</feature>
<evidence type="ECO:0000256" key="2">
    <source>
        <dbReference type="ARBA" id="ARBA00022448"/>
    </source>
</evidence>
<keyword evidence="7" id="KW-0630">Potassium</keyword>
<dbReference type="GO" id="GO:0008076">
    <property type="term" value="C:voltage-gated potassium channel complex"/>
    <property type="evidence" value="ECO:0007669"/>
    <property type="project" value="TreeGrafter"/>
</dbReference>
<dbReference type="Pfam" id="PF00520">
    <property type="entry name" value="Ion_trans"/>
    <property type="match status" value="1"/>
</dbReference>
<evidence type="ECO:0000256" key="9">
    <source>
        <dbReference type="ARBA" id="ARBA00023065"/>
    </source>
</evidence>
<feature type="region of interest" description="Disordered" evidence="13">
    <location>
        <begin position="71"/>
        <end position="96"/>
    </location>
</feature>
<evidence type="ECO:0000256" key="3">
    <source>
        <dbReference type="ARBA" id="ARBA00022475"/>
    </source>
</evidence>
<feature type="transmembrane region" description="Helical" evidence="14">
    <location>
        <begin position="637"/>
        <end position="662"/>
    </location>
</feature>
<reference evidence="17" key="1">
    <citation type="submission" date="2022-12" db="EMBL/GenBank/DDBJ databases">
        <title>Genome assemblies of Blomia tropicalis.</title>
        <authorList>
            <person name="Cui Y."/>
        </authorList>
    </citation>
    <scope>NUCLEOTIDE SEQUENCE</scope>
    <source>
        <tissue evidence="17">Adult mites</tissue>
    </source>
</reference>
<evidence type="ECO:0000256" key="6">
    <source>
        <dbReference type="ARBA" id="ARBA00022882"/>
    </source>
</evidence>
<sequence>MEIKCTESIRTKNCRPSKQQHLQRQQAIDIEPSTTEVESTDVQKRESVYTPWFARFRLNYLLLRVTKCSTIEPTNKSSNGNNKGNSSHNKSATFRNDERTKISAISLPVDDQWQQHDQQHQQFVPFNALSGSGQQISSATPSMTSSELFLQIGHDPLIEPDEHSLFVHANPCNLSNCDQCSTPSSSRPPPPNSTTFVQCNQSEWSHLHDFCLNVNENSSSQIHSSALTAHYQTDCSIQDTIQLSDTIMARQPLPSTTPPPPRPPSSYLPTIKTTTICNLTRSIPIDRYASNRIRFQDETLNLDKSYVKTHQQQSTASIESIPSFPLPPILPSNVPTKRHQSVILDNHPLHYTIDISNCHQQAQSTGLIEDELSNKLNQSSLLNDEYEHKRSSIRPNRCIRIDCCTPRPKPTYDVRFRKYQFIVNNFLERPRGRWCLLYHLSLFCMVFACLVLTVFSTIEQFEVVASRILFQMEIVMVVWFTLEFLFRMWSAGCRSRYQGWIGRLRFMRSPFCAIDFIVIVASIFVLSVGSSGQVFAASALRGLRFFQILRMVRMDRRGGTWKLLGSVVYAHRQELITTVYIGFLGLIFSSFLVYLSEKGVRPDKFTNFADALWWGVITLCTVGYGDLVPQTWPGKLVASFCALLGISFFALPAGILGSGFALKVQQQQRQKHMIRRRVPAAMLIQSLWRCYAADENSMSIATWKIHQVPLPSPQPFKHNTSFVSRFSTIRRHKSATHSPITRNRWGANPGSGSETNPTTTREDSLSGVRDTRMPGSLSEDSVAKEVSDASKRNSDEDASQSTTGRSSLICTGSFFPFSAPVKGDSPDASTIDDEPDEPRLTVLTKQHKNAIRSLRKIKYFVARRKFKEALKPYDVKDVIEQYSAGHVDLLARVKNVQARLDMILGKVGSKAKDVYESKISLASRIVKVERSVEDIETKMDNMLEMFIEDRARLQNMFRIMAPAFGQGPPYQPGPPSSSGGNSGGGGGGSGGGVGGGGCGGSTGQSSLQSQSQQQQQQPQHYHHHHHHHHHHNPQGRGPTPSSASQQLFSSSRTTTTLATASSPITAITNTTNSTTNTNITTSQYIPSYMGPQSKCAYHQQQLNARPSTPPTSSLGKNQQKSNDHHDRSDQQQQQQQQQQESHDKSDDCCMSCIEMQTLSHISQQHNDVSMGNGSTVQGDHGTIATTEQSSQQHPVTRNLSKAMHRGNSDLSQRLIKRKVSIRHSLDTSMSAQSNKHNLNVGHTSTMVDEDNNRNSYFRSNFKRSANSETNIGSITLATATGSTPAIKLETDFDAIIEDTYQRHSFFGGSFTPRRPQTMSHHSDPTSRMYNNSSFDSSDGHDFSDVSFDTGTDIDNSIFANELGCHSVTNATDDSQVGCGFVPELGSIVSSQEFLADLDYIDDTQSESIECEGSNVVPSIVPSYVSNIHHHHQEGQQHDPNCGQGYSSGLFLLVPDQGTIGSGDSGESDCEISTQTVIKVLDGGNNNDDNSHQVGSRKSKSVGDDTDSDDYSDMLDTDNQSTDRHQLINRTKKDKYDSELRSTLTSTHGQHISLTSAERRLSSKSVIGCHDELTEPFRLKPLVNSKSAQSIIAKTQPQLVANSGRLLTSSHQSETIECDQNIINPSNRVSNHRQTKSIATNVDHDDLQYS</sequence>
<dbReference type="Proteomes" id="UP001142055">
    <property type="component" value="Chromosome 1"/>
</dbReference>
<dbReference type="Pfam" id="PF03520">
    <property type="entry name" value="KCNQ_channel"/>
    <property type="match status" value="1"/>
</dbReference>
<evidence type="ECO:0000256" key="11">
    <source>
        <dbReference type="ARBA" id="ARBA00023303"/>
    </source>
</evidence>
<dbReference type="FunFam" id="1.10.287.70:FF:000016">
    <property type="entry name" value="Putative potassium voltage-gated channel subfamily KQT member 2"/>
    <property type="match status" value="1"/>
</dbReference>
<evidence type="ECO:0000256" key="7">
    <source>
        <dbReference type="ARBA" id="ARBA00022958"/>
    </source>
</evidence>
<keyword evidence="5 14" id="KW-0812">Transmembrane</keyword>
<dbReference type="GO" id="GO:0005249">
    <property type="term" value="F:voltage-gated potassium channel activity"/>
    <property type="evidence" value="ECO:0007669"/>
    <property type="project" value="InterPro"/>
</dbReference>
<dbReference type="InterPro" id="IPR005821">
    <property type="entry name" value="Ion_trans_dom"/>
</dbReference>
<feature type="compositionally biased region" description="Low complexity" evidence="13">
    <location>
        <begin position="1034"/>
        <end position="1060"/>
    </location>
</feature>
<dbReference type="EMBL" id="JAPWDV010000001">
    <property type="protein sequence ID" value="KAJ6221460.1"/>
    <property type="molecule type" value="Genomic_DNA"/>
</dbReference>
<evidence type="ECO:0000313" key="18">
    <source>
        <dbReference type="Proteomes" id="UP001142055"/>
    </source>
</evidence>
<keyword evidence="3" id="KW-1003">Cell membrane</keyword>
<feature type="compositionally biased region" description="Basic and acidic residues" evidence="13">
    <location>
        <begin position="760"/>
        <end position="772"/>
    </location>
</feature>
<evidence type="ECO:0000256" key="5">
    <source>
        <dbReference type="ARBA" id="ARBA00022692"/>
    </source>
</evidence>
<evidence type="ECO:0000256" key="10">
    <source>
        <dbReference type="ARBA" id="ARBA00023136"/>
    </source>
</evidence>